<dbReference type="GO" id="GO:0004803">
    <property type="term" value="F:transposase activity"/>
    <property type="evidence" value="ECO:0007669"/>
    <property type="project" value="InterPro"/>
</dbReference>
<proteinExistence type="predicted"/>
<sequence length="398" mass="46432">MHKKIFCQNLLDSALKNSIHAKRKQCLVRFLSDLMDYDTTLSVTEIGKKLTSKTTVKSKIYAAQTFVNNFKLERDIVCIYKSLAHFFWSHAKEIVVLIDWTGGCSEGYHVLEASIAAHGRSIPIYHEVHSESEQENAEIHRQFLLRLKEVIPSSLSVTIITDAGFHREWFQQVLELGWDVIGRIYSLYCYQIEGETNWHKVKDILFEGIGKASALGKVKLGKTKKAVEGYIYTYKEKLSGKVRKKKNKYPSHDKAHSNYYKNGWVLFSSLNKHARFLVSYYKKRMQIEQNFKDIKNEQLGMGLRRNQSSGKTRVNMLFFLAVLLIMIAWWFGLIIESLNKHRSYQANTIKNKRVRSFIHLARMAYRHEPELLNWDLFQNIMSDLKQQYHSFIECGALS</sequence>
<evidence type="ECO:0000313" key="3">
    <source>
        <dbReference type="EMBL" id="HAU1880415.1"/>
    </source>
</evidence>
<dbReference type="GO" id="GO:0003677">
    <property type="term" value="F:DNA binding"/>
    <property type="evidence" value="ECO:0007669"/>
    <property type="project" value="InterPro"/>
</dbReference>
<keyword evidence="1" id="KW-0812">Transmembrane</keyword>
<dbReference type="Proteomes" id="UP000866496">
    <property type="component" value="Unassembled WGS sequence"/>
</dbReference>
<comment type="caution">
    <text evidence="3">The sequence shown here is derived from an EMBL/GenBank/DDBJ whole genome shotgun (WGS) entry which is preliminary data.</text>
</comment>
<dbReference type="Pfam" id="PF01609">
    <property type="entry name" value="DDE_Tnp_1"/>
    <property type="match status" value="1"/>
</dbReference>
<dbReference type="SUPFAM" id="SSF53098">
    <property type="entry name" value="Ribonuclease H-like"/>
    <property type="match status" value="1"/>
</dbReference>
<reference evidence="3" key="1">
    <citation type="journal article" date="2018" name="Genome Biol.">
        <title>SKESA: strategic k-mer extension for scrupulous assemblies.</title>
        <authorList>
            <person name="Souvorov A."/>
            <person name="Agarwala R."/>
            <person name="Lipman D.J."/>
        </authorList>
    </citation>
    <scope>NUCLEOTIDE SEQUENCE</scope>
    <source>
        <strain evidence="3">AZ00058701</strain>
    </source>
</reference>
<gene>
    <name evidence="3" type="ORF">JBJ86_09190</name>
</gene>
<dbReference type="PANTHER" id="PTHR35404:SF8">
    <property type="entry name" value="TRANSPOSASE OF TN10"/>
    <property type="match status" value="1"/>
</dbReference>
<evidence type="ECO:0000256" key="1">
    <source>
        <dbReference type="SAM" id="Phobius"/>
    </source>
</evidence>
<dbReference type="InterPro" id="IPR002559">
    <property type="entry name" value="Transposase_11"/>
</dbReference>
<evidence type="ECO:0000313" key="4">
    <source>
        <dbReference type="Proteomes" id="UP000866496"/>
    </source>
</evidence>
<dbReference type="PANTHER" id="PTHR35404">
    <property type="entry name" value="TRANSPOSASE OF TN10"/>
    <property type="match status" value="1"/>
</dbReference>
<feature type="transmembrane region" description="Helical" evidence="1">
    <location>
        <begin position="316"/>
        <end position="335"/>
    </location>
</feature>
<dbReference type="AlphaFoldDB" id="A0AAN5PJN9"/>
<evidence type="ECO:0000259" key="2">
    <source>
        <dbReference type="Pfam" id="PF01609"/>
    </source>
</evidence>
<dbReference type="EMBL" id="DACWHX010000010">
    <property type="protein sequence ID" value="HAU1880415.1"/>
    <property type="molecule type" value="Genomic_DNA"/>
</dbReference>
<accession>A0AAN5PJN9</accession>
<keyword evidence="1" id="KW-1133">Transmembrane helix</keyword>
<dbReference type="GO" id="GO:0006313">
    <property type="term" value="P:DNA transposition"/>
    <property type="evidence" value="ECO:0007669"/>
    <property type="project" value="InterPro"/>
</dbReference>
<reference evidence="3" key="2">
    <citation type="submission" date="2019-10" db="EMBL/GenBank/DDBJ databases">
        <authorList>
            <consortium name="NCBI Pathogen Detection Project"/>
        </authorList>
    </citation>
    <scope>NUCLEOTIDE SEQUENCE</scope>
    <source>
        <strain evidence="3">AZ00058701</strain>
    </source>
</reference>
<dbReference type="InterPro" id="IPR012337">
    <property type="entry name" value="RNaseH-like_sf"/>
</dbReference>
<name>A0AAN5PJN9_LEGPN</name>
<dbReference type="InterPro" id="IPR047658">
    <property type="entry name" value="IS4-like_transpos"/>
</dbReference>
<dbReference type="RefSeq" id="WP_015444752.1">
    <property type="nucleotide sequence ID" value="NZ_BAZA01000110.1"/>
</dbReference>
<keyword evidence="1" id="KW-0472">Membrane</keyword>
<organism evidence="3 4">
    <name type="scientific">Legionella pneumophila</name>
    <dbReference type="NCBI Taxonomy" id="446"/>
    <lineage>
        <taxon>Bacteria</taxon>
        <taxon>Pseudomonadati</taxon>
        <taxon>Pseudomonadota</taxon>
        <taxon>Gammaproteobacteria</taxon>
        <taxon>Legionellales</taxon>
        <taxon>Legionellaceae</taxon>
        <taxon>Legionella</taxon>
    </lineage>
</organism>
<dbReference type="NCBIfam" id="NF033591">
    <property type="entry name" value="transpos_IS4_2"/>
    <property type="match status" value="1"/>
</dbReference>
<protein>
    <submittedName>
        <fullName evidence="3">IS4 family transposase</fullName>
    </submittedName>
</protein>
<feature type="domain" description="Transposase IS4-like" evidence="2">
    <location>
        <begin position="103"/>
        <end position="325"/>
    </location>
</feature>